<dbReference type="EMBL" id="JACYXI010000013">
    <property type="protein sequence ID" value="MBD8893452.1"/>
    <property type="molecule type" value="Genomic_DNA"/>
</dbReference>
<organism evidence="1 2">
    <name type="scientific">Roseibium litorale</name>
    <dbReference type="NCBI Taxonomy" id="2803841"/>
    <lineage>
        <taxon>Bacteria</taxon>
        <taxon>Pseudomonadati</taxon>
        <taxon>Pseudomonadota</taxon>
        <taxon>Alphaproteobacteria</taxon>
        <taxon>Hyphomicrobiales</taxon>
        <taxon>Stappiaceae</taxon>
        <taxon>Roseibium</taxon>
    </lineage>
</organism>
<comment type="caution">
    <text evidence="1">The sequence shown here is derived from an EMBL/GenBank/DDBJ whole genome shotgun (WGS) entry which is preliminary data.</text>
</comment>
<dbReference type="InterPro" id="IPR021439">
    <property type="entry name" value="DUF3088"/>
</dbReference>
<gene>
    <name evidence="1" type="ORF">IG616_18050</name>
</gene>
<sequence length="101" mass="11175">MTDTLYLLQPGFSDPAYPGDTFYCWHCALMEGVLASFPELAARIDVRRIAWPRPRAEIVELLGEENQSLPVLVLAEGGSINDKDAILSALSERHGFPLPHP</sequence>
<evidence type="ECO:0000313" key="2">
    <source>
        <dbReference type="Proteomes" id="UP000632063"/>
    </source>
</evidence>
<reference evidence="1 2" key="2">
    <citation type="journal article" date="2021" name="Int. J. Syst. Evol. Microbiol.">
        <title>Roseibium litorale sp. nov., isolated from a tidal flat sediment and proposal for the reclassification of Labrenzia polysiphoniae as Roseibium polysiphoniae comb. nov.</title>
        <authorList>
            <person name="Liu Y."/>
            <person name="Pei T."/>
            <person name="Du J."/>
            <person name="Chao M."/>
            <person name="Deng M.R."/>
            <person name="Zhu H."/>
        </authorList>
    </citation>
    <scope>NUCLEOTIDE SEQUENCE [LARGE SCALE GENOMIC DNA]</scope>
    <source>
        <strain evidence="1 2">4C16A</strain>
    </source>
</reference>
<proteinExistence type="predicted"/>
<dbReference type="Pfam" id="PF11287">
    <property type="entry name" value="DUF3088"/>
    <property type="match status" value="1"/>
</dbReference>
<reference evidence="2" key="1">
    <citation type="submission" date="2020-09" db="EMBL/GenBank/DDBJ databases">
        <title>The genome sequence of strain Labrenzia suaedae 4C16A.</title>
        <authorList>
            <person name="Liu Y."/>
        </authorList>
    </citation>
    <scope>NUCLEOTIDE SEQUENCE [LARGE SCALE GENOMIC DNA]</scope>
    <source>
        <strain evidence="2">4C16A</strain>
    </source>
</reference>
<keyword evidence="2" id="KW-1185">Reference proteome</keyword>
<dbReference type="Proteomes" id="UP000632063">
    <property type="component" value="Unassembled WGS sequence"/>
</dbReference>
<accession>A0ABR9CRJ8</accession>
<protein>
    <submittedName>
        <fullName evidence="1">DUF3088 domain-containing protein</fullName>
    </submittedName>
</protein>
<name>A0ABR9CRJ8_9HYPH</name>
<evidence type="ECO:0000313" key="1">
    <source>
        <dbReference type="EMBL" id="MBD8893452.1"/>
    </source>
</evidence>
<dbReference type="RefSeq" id="WP_192149579.1">
    <property type="nucleotide sequence ID" value="NZ_JACYXI010000013.1"/>
</dbReference>